<gene>
    <name evidence="8" type="ORF">KP79_PYT13010</name>
</gene>
<dbReference type="PROSITE" id="PS50157">
    <property type="entry name" value="ZINC_FINGER_C2H2_2"/>
    <property type="match status" value="1"/>
</dbReference>
<feature type="compositionally biased region" description="Polar residues" evidence="5">
    <location>
        <begin position="340"/>
        <end position="357"/>
    </location>
</feature>
<sequence length="395" mass="44556">MMKIKTEVIDPEDLYSMSTDRNLTDESDYNYSMLLGHPSDPHTLSTPGPYMGMYTMKQLPNTRNVSRTVTEPEHGMDDNQSWSANKEIKTSVSGTGKQKSKPKYRVRDYVCKYCGKIYHHTTRLKNHVKQYHSKQMKNETLGSAAQESNADSTQTQTGETEGGGITCGRSHNSKCQHCNKTHRNLDKNLAQHDMEVKCYQELMSSGSQQKTDLRLTEVLTEENNYYLTNEDLEDVEQSGSIKATKIPPINQARSGRRTRSSTKLMQEAPNAQTQESTKPRDQLLDNDIQQDHIRLEVLSYQKDEEMCRRQVMLSGMLLGDRHSPTDQLDDATLKKKTLKSGNENQVSPSAPDTSGNATDGANIQFWCKCGKSFTSLSTFVVHKFPCEAAANSDKM</sequence>
<reference evidence="8 9" key="1">
    <citation type="journal article" date="2017" name="Nat. Ecol. Evol.">
        <title>Scallop genome provides insights into evolution of bilaterian karyotype and development.</title>
        <authorList>
            <person name="Wang S."/>
            <person name="Zhang J."/>
            <person name="Jiao W."/>
            <person name="Li J."/>
            <person name="Xun X."/>
            <person name="Sun Y."/>
            <person name="Guo X."/>
            <person name="Huan P."/>
            <person name="Dong B."/>
            <person name="Zhang L."/>
            <person name="Hu X."/>
            <person name="Sun X."/>
            <person name="Wang J."/>
            <person name="Zhao C."/>
            <person name="Wang Y."/>
            <person name="Wang D."/>
            <person name="Huang X."/>
            <person name="Wang R."/>
            <person name="Lv J."/>
            <person name="Li Y."/>
            <person name="Zhang Z."/>
            <person name="Liu B."/>
            <person name="Lu W."/>
            <person name="Hui Y."/>
            <person name="Liang J."/>
            <person name="Zhou Z."/>
            <person name="Hou R."/>
            <person name="Li X."/>
            <person name="Liu Y."/>
            <person name="Li H."/>
            <person name="Ning X."/>
            <person name="Lin Y."/>
            <person name="Zhao L."/>
            <person name="Xing Q."/>
            <person name="Dou J."/>
            <person name="Li Y."/>
            <person name="Mao J."/>
            <person name="Guo H."/>
            <person name="Dou H."/>
            <person name="Li T."/>
            <person name="Mu C."/>
            <person name="Jiang W."/>
            <person name="Fu Q."/>
            <person name="Fu X."/>
            <person name="Miao Y."/>
            <person name="Liu J."/>
            <person name="Yu Q."/>
            <person name="Li R."/>
            <person name="Liao H."/>
            <person name="Li X."/>
            <person name="Kong Y."/>
            <person name="Jiang Z."/>
            <person name="Chourrout D."/>
            <person name="Li R."/>
            <person name="Bao Z."/>
        </authorList>
    </citation>
    <scope>NUCLEOTIDE SEQUENCE [LARGE SCALE GENOMIC DNA]</scope>
    <source>
        <strain evidence="8 9">PY_sf001</strain>
    </source>
</reference>
<proteinExistence type="predicted"/>
<dbReference type="PROSITE" id="PS00028">
    <property type="entry name" value="ZINC_FINGER_C2H2_1"/>
    <property type="match status" value="1"/>
</dbReference>
<keyword evidence="2 4" id="KW-0863">Zinc-finger</keyword>
<keyword evidence="9" id="KW-1185">Reference proteome</keyword>
<dbReference type="Proteomes" id="UP000242188">
    <property type="component" value="Unassembled WGS sequence"/>
</dbReference>
<feature type="region of interest" description="Disordered" evidence="5">
    <location>
        <begin position="140"/>
        <end position="168"/>
    </location>
</feature>
<feature type="compositionally biased region" description="Polar residues" evidence="5">
    <location>
        <begin position="140"/>
        <end position="152"/>
    </location>
</feature>
<feature type="region of interest" description="Disordered" evidence="5">
    <location>
        <begin position="337"/>
        <end position="357"/>
    </location>
</feature>
<evidence type="ECO:0000256" key="4">
    <source>
        <dbReference type="PROSITE-ProRule" id="PRU00042"/>
    </source>
</evidence>
<evidence type="ECO:0000256" key="1">
    <source>
        <dbReference type="ARBA" id="ARBA00022723"/>
    </source>
</evidence>
<dbReference type="InterPro" id="IPR003656">
    <property type="entry name" value="Znf_BED"/>
</dbReference>
<evidence type="ECO:0000256" key="5">
    <source>
        <dbReference type="SAM" id="MobiDB-lite"/>
    </source>
</evidence>
<keyword evidence="3" id="KW-0862">Zinc</keyword>
<name>A0A210QC14_MIZYE</name>
<dbReference type="GO" id="GO:0008270">
    <property type="term" value="F:zinc ion binding"/>
    <property type="evidence" value="ECO:0007669"/>
    <property type="project" value="UniProtKB-KW"/>
</dbReference>
<comment type="caution">
    <text evidence="8">The sequence shown here is derived from an EMBL/GenBank/DDBJ whole genome shotgun (WGS) entry which is preliminary data.</text>
</comment>
<dbReference type="InterPro" id="IPR013087">
    <property type="entry name" value="Znf_C2H2_type"/>
</dbReference>
<feature type="region of interest" description="Disordered" evidence="5">
    <location>
        <begin position="71"/>
        <end position="101"/>
    </location>
</feature>
<feature type="region of interest" description="Disordered" evidence="5">
    <location>
        <begin position="230"/>
        <end position="282"/>
    </location>
</feature>
<dbReference type="OrthoDB" id="10377265at2759"/>
<feature type="domain" description="BED-type" evidence="7">
    <location>
        <begin position="76"/>
        <end position="139"/>
    </location>
</feature>
<dbReference type="AlphaFoldDB" id="A0A210QC14"/>
<evidence type="ECO:0000259" key="7">
    <source>
        <dbReference type="PROSITE" id="PS50808"/>
    </source>
</evidence>
<evidence type="ECO:0000313" key="8">
    <source>
        <dbReference type="EMBL" id="OWF46259.1"/>
    </source>
</evidence>
<evidence type="ECO:0008006" key="10">
    <source>
        <dbReference type="Google" id="ProtNLM"/>
    </source>
</evidence>
<accession>A0A210QC14</accession>
<protein>
    <recommendedName>
        <fullName evidence="10">C2H2-type domain-containing protein</fullName>
    </recommendedName>
</protein>
<feature type="compositionally biased region" description="Polar residues" evidence="5">
    <location>
        <begin position="78"/>
        <end position="97"/>
    </location>
</feature>
<evidence type="ECO:0000259" key="6">
    <source>
        <dbReference type="PROSITE" id="PS50157"/>
    </source>
</evidence>
<evidence type="ECO:0000313" key="9">
    <source>
        <dbReference type="Proteomes" id="UP000242188"/>
    </source>
</evidence>
<dbReference type="PROSITE" id="PS50808">
    <property type="entry name" value="ZF_BED"/>
    <property type="match status" value="1"/>
</dbReference>
<feature type="domain" description="C2H2-type" evidence="6">
    <location>
        <begin position="109"/>
        <end position="137"/>
    </location>
</feature>
<keyword evidence="1" id="KW-0479">Metal-binding</keyword>
<dbReference type="GO" id="GO:0003677">
    <property type="term" value="F:DNA binding"/>
    <property type="evidence" value="ECO:0007669"/>
    <property type="project" value="InterPro"/>
</dbReference>
<evidence type="ECO:0000256" key="3">
    <source>
        <dbReference type="ARBA" id="ARBA00022833"/>
    </source>
</evidence>
<organism evidence="8 9">
    <name type="scientific">Mizuhopecten yessoensis</name>
    <name type="common">Japanese scallop</name>
    <name type="synonym">Patinopecten yessoensis</name>
    <dbReference type="NCBI Taxonomy" id="6573"/>
    <lineage>
        <taxon>Eukaryota</taxon>
        <taxon>Metazoa</taxon>
        <taxon>Spiralia</taxon>
        <taxon>Lophotrochozoa</taxon>
        <taxon>Mollusca</taxon>
        <taxon>Bivalvia</taxon>
        <taxon>Autobranchia</taxon>
        <taxon>Pteriomorphia</taxon>
        <taxon>Pectinida</taxon>
        <taxon>Pectinoidea</taxon>
        <taxon>Pectinidae</taxon>
        <taxon>Mizuhopecten</taxon>
    </lineage>
</organism>
<evidence type="ECO:0000256" key="2">
    <source>
        <dbReference type="ARBA" id="ARBA00022771"/>
    </source>
</evidence>
<dbReference type="EMBL" id="NEDP02004225">
    <property type="protein sequence ID" value="OWF46259.1"/>
    <property type="molecule type" value="Genomic_DNA"/>
</dbReference>
<feature type="compositionally biased region" description="Polar residues" evidence="5">
    <location>
        <begin position="261"/>
        <end position="276"/>
    </location>
</feature>